<proteinExistence type="predicted"/>
<dbReference type="InterPro" id="IPR001254">
    <property type="entry name" value="Trypsin_dom"/>
</dbReference>
<evidence type="ECO:0000256" key="3">
    <source>
        <dbReference type="ARBA" id="ARBA00022525"/>
    </source>
</evidence>
<organism evidence="6 7">
    <name type="scientific">Glomus cerebriforme</name>
    <dbReference type="NCBI Taxonomy" id="658196"/>
    <lineage>
        <taxon>Eukaryota</taxon>
        <taxon>Fungi</taxon>
        <taxon>Fungi incertae sedis</taxon>
        <taxon>Mucoromycota</taxon>
        <taxon>Glomeromycotina</taxon>
        <taxon>Glomeromycetes</taxon>
        <taxon>Glomerales</taxon>
        <taxon>Glomeraceae</taxon>
        <taxon>Glomus</taxon>
    </lineage>
</organism>
<keyword evidence="3" id="KW-0964">Secreted</keyword>
<dbReference type="SUPFAM" id="SSF50494">
    <property type="entry name" value="Trypsin-like serine proteases"/>
    <property type="match status" value="1"/>
</dbReference>
<evidence type="ECO:0000313" key="7">
    <source>
        <dbReference type="Proteomes" id="UP000265703"/>
    </source>
</evidence>
<keyword evidence="7" id="KW-1185">Reference proteome</keyword>
<dbReference type="AlphaFoldDB" id="A0A397SIA4"/>
<feature type="domain" description="Crinkler effector protein N-terminal" evidence="5">
    <location>
        <begin position="4"/>
        <end position="108"/>
    </location>
</feature>
<dbReference type="GO" id="GO:0004252">
    <property type="term" value="F:serine-type endopeptidase activity"/>
    <property type="evidence" value="ECO:0007669"/>
    <property type="project" value="InterPro"/>
</dbReference>
<dbReference type="EMBL" id="QKYT01000393">
    <property type="protein sequence ID" value="RIA85960.1"/>
    <property type="molecule type" value="Genomic_DNA"/>
</dbReference>
<dbReference type="Proteomes" id="UP000265703">
    <property type="component" value="Unassembled WGS sequence"/>
</dbReference>
<comment type="caution">
    <text evidence="6">The sequence shown here is derived from an EMBL/GenBank/DDBJ whole genome shotgun (WGS) entry which is preliminary data.</text>
</comment>
<feature type="domain" description="Peptidase S1" evidence="4">
    <location>
        <begin position="260"/>
        <end position="430"/>
    </location>
</feature>
<dbReference type="GO" id="GO:0043657">
    <property type="term" value="C:host cell"/>
    <property type="evidence" value="ECO:0007669"/>
    <property type="project" value="UniProtKB-SubCell"/>
</dbReference>
<evidence type="ECO:0000256" key="1">
    <source>
        <dbReference type="ARBA" id="ARBA00004340"/>
    </source>
</evidence>
<dbReference type="Pfam" id="PF20147">
    <property type="entry name" value="Crinkler"/>
    <property type="match status" value="1"/>
</dbReference>
<accession>A0A397SIA4</accession>
<dbReference type="Pfam" id="PF00089">
    <property type="entry name" value="Trypsin"/>
    <property type="match status" value="1"/>
</dbReference>
<dbReference type="GO" id="GO:0005576">
    <property type="term" value="C:extracellular region"/>
    <property type="evidence" value="ECO:0007669"/>
    <property type="project" value="UniProtKB-SubCell"/>
</dbReference>
<dbReference type="GO" id="GO:0006508">
    <property type="term" value="P:proteolysis"/>
    <property type="evidence" value="ECO:0007669"/>
    <property type="project" value="InterPro"/>
</dbReference>
<sequence length="479" mass="54240">MVDISLNCLLFRDGVENYEFTTTTNTANSVKNFKKDIKEKINGAMNDFNDIEADQLMLWIVNSDKGEFSDFSSFVGSNNMLNLVINLEGIISDYWAEQPLKEFTHVIVYTPYLTILQKPAQEKEEKEEAENQKKLNMDPEKLGERNILPVLDPIRFRLLNKAKNKFLMKFEKKIPFSCVCEGLVDDKEVIVAFVDQSEGTPVHLPAEFEGFPVLISYEALELYDRSFHKVLIPGISIGHTNEPLNAITLGPLFQNTAESNKTYILTAKHGVEKEGETVVQPGTLNQVNTSVCAKITKYKFIGADSACHYLDYALCETVKDREIPKVPNVPFGEHIQIRSIKTSVNNNDDFVYVKKVGRTTFFSEGLIQDMWMPFFPPIIKKKNKNKPKERRKRFALQVFGINGQPFAECGDSGSPVFDDDGKLWGICIAGVTSYRVSYVVPIHLILDDIKEKFNNAVFTLKKELEGVDAKEGGEELFDP</sequence>
<reference evidence="6 7" key="1">
    <citation type="submission" date="2018-06" db="EMBL/GenBank/DDBJ databases">
        <title>Comparative genomics reveals the genomic features of Rhizophagus irregularis, R. cerebriforme, R. diaphanum and Gigaspora rosea, and their symbiotic lifestyle signature.</title>
        <authorList>
            <person name="Morin E."/>
            <person name="San Clemente H."/>
            <person name="Chen E.C.H."/>
            <person name="De La Providencia I."/>
            <person name="Hainaut M."/>
            <person name="Kuo A."/>
            <person name="Kohler A."/>
            <person name="Murat C."/>
            <person name="Tang N."/>
            <person name="Roy S."/>
            <person name="Loubradou J."/>
            <person name="Henrissat B."/>
            <person name="Grigoriev I.V."/>
            <person name="Corradi N."/>
            <person name="Roux C."/>
            <person name="Martin F.M."/>
        </authorList>
    </citation>
    <scope>NUCLEOTIDE SEQUENCE [LARGE SCALE GENOMIC DNA]</scope>
    <source>
        <strain evidence="6 7">DAOM 227022</strain>
    </source>
</reference>
<dbReference type="InterPro" id="IPR045379">
    <property type="entry name" value="Crinkler_N"/>
</dbReference>
<comment type="subcellular location">
    <subcellularLocation>
        <location evidence="1">Host cell</location>
    </subcellularLocation>
    <subcellularLocation>
        <location evidence="2">Secreted</location>
    </subcellularLocation>
</comment>
<gene>
    <name evidence="6" type="ORF">C1645_829991</name>
</gene>
<evidence type="ECO:0000313" key="6">
    <source>
        <dbReference type="EMBL" id="RIA85960.1"/>
    </source>
</evidence>
<dbReference type="OrthoDB" id="5424209at2759"/>
<evidence type="ECO:0000259" key="5">
    <source>
        <dbReference type="Pfam" id="PF20147"/>
    </source>
</evidence>
<evidence type="ECO:0000256" key="2">
    <source>
        <dbReference type="ARBA" id="ARBA00004613"/>
    </source>
</evidence>
<name>A0A397SIA4_9GLOM</name>
<protein>
    <submittedName>
        <fullName evidence="6">Uncharacterized protein</fullName>
    </submittedName>
</protein>
<evidence type="ECO:0000259" key="4">
    <source>
        <dbReference type="Pfam" id="PF00089"/>
    </source>
</evidence>
<dbReference type="InterPro" id="IPR009003">
    <property type="entry name" value="Peptidase_S1_PA"/>
</dbReference>